<keyword evidence="15" id="KW-1185">Reference proteome</keyword>
<dbReference type="PANTHER" id="PTHR14226:SF21">
    <property type="entry name" value="PATATIN-LIKE PHOSPHOLIPASE DOMAIN-CONTAINING PROTEIN M110.7-RELATED"/>
    <property type="match status" value="1"/>
</dbReference>
<dbReference type="InterPro" id="IPR014710">
    <property type="entry name" value="RmlC-like_jellyroll"/>
</dbReference>
<dbReference type="PROSITE" id="PS01237">
    <property type="entry name" value="UPF0028"/>
    <property type="match status" value="1"/>
</dbReference>
<dbReference type="PANTHER" id="PTHR14226">
    <property type="entry name" value="NEUROPATHY TARGET ESTERASE/SWISS CHEESE D.MELANOGASTER"/>
    <property type="match status" value="1"/>
</dbReference>
<dbReference type="GO" id="GO:0004622">
    <property type="term" value="F:phosphatidylcholine lysophospholipase activity"/>
    <property type="evidence" value="ECO:0007669"/>
    <property type="project" value="InterPro"/>
</dbReference>
<evidence type="ECO:0000256" key="6">
    <source>
        <dbReference type="ARBA" id="ARBA00022989"/>
    </source>
</evidence>
<evidence type="ECO:0000259" key="14">
    <source>
        <dbReference type="PROSITE" id="PS51635"/>
    </source>
</evidence>
<feature type="domain" description="PNPLA" evidence="14">
    <location>
        <begin position="823"/>
        <end position="990"/>
    </location>
</feature>
<evidence type="ECO:0000256" key="11">
    <source>
        <dbReference type="SAM" id="Phobius"/>
    </source>
</evidence>
<feature type="domain" description="Cyclic nucleotide-binding" evidence="13">
    <location>
        <begin position="204"/>
        <end position="292"/>
    </location>
</feature>
<dbReference type="InterPro" id="IPR018490">
    <property type="entry name" value="cNMP-bd_dom_sf"/>
</dbReference>
<evidence type="ECO:0000256" key="9">
    <source>
        <dbReference type="PROSITE-ProRule" id="PRU01161"/>
    </source>
</evidence>
<dbReference type="PROSITE" id="PS50042">
    <property type="entry name" value="CNMP_BINDING_3"/>
    <property type="match status" value="3"/>
</dbReference>
<keyword evidence="6 11" id="KW-1133">Transmembrane helix</keyword>
<evidence type="ECO:0000256" key="12">
    <source>
        <dbReference type="SAM" id="SignalP"/>
    </source>
</evidence>
<keyword evidence="8 11" id="KW-0472">Membrane</keyword>
<dbReference type="InterPro" id="IPR001423">
    <property type="entry name" value="LysoPLipase_patatin_CS"/>
</dbReference>
<feature type="active site" description="Nucleophile" evidence="9">
    <location>
        <position position="856"/>
    </location>
</feature>
<dbReference type="Pfam" id="PF24179">
    <property type="entry name" value="NTE_Ploop"/>
    <property type="match status" value="1"/>
</dbReference>
<feature type="domain" description="Cyclic nucleotide-binding" evidence="13">
    <location>
        <begin position="505"/>
        <end position="564"/>
    </location>
</feature>
<reference evidence="16" key="1">
    <citation type="submission" date="2016-11" db="UniProtKB">
        <authorList>
            <consortium name="WormBaseParasite"/>
        </authorList>
    </citation>
    <scope>IDENTIFICATION</scope>
</reference>
<evidence type="ECO:0000256" key="1">
    <source>
        <dbReference type="ARBA" id="ARBA00004370"/>
    </source>
</evidence>
<evidence type="ECO:0000256" key="4">
    <source>
        <dbReference type="ARBA" id="ARBA00022801"/>
    </source>
</evidence>
<dbReference type="Pfam" id="PF01734">
    <property type="entry name" value="Patatin"/>
    <property type="match status" value="1"/>
</dbReference>
<feature type="chain" id="PRO_5009309342" evidence="12">
    <location>
        <begin position="17"/>
        <end position="1150"/>
    </location>
</feature>
<dbReference type="Proteomes" id="UP000095282">
    <property type="component" value="Unplaced"/>
</dbReference>
<dbReference type="InterPro" id="IPR056556">
    <property type="entry name" value="NTE1_P-loop_dom"/>
</dbReference>
<dbReference type="PROSITE" id="PS51635">
    <property type="entry name" value="PNPLA"/>
    <property type="match status" value="1"/>
</dbReference>
<evidence type="ECO:0000313" key="15">
    <source>
        <dbReference type="Proteomes" id="UP000095282"/>
    </source>
</evidence>
<feature type="domain" description="Cyclic nucleotide-binding" evidence="13">
    <location>
        <begin position="382"/>
        <end position="488"/>
    </location>
</feature>
<dbReference type="InterPro" id="IPR002641">
    <property type="entry name" value="PNPLA_dom"/>
</dbReference>
<dbReference type="SUPFAM" id="SSF52151">
    <property type="entry name" value="FabD/lysophospholipase-like"/>
    <property type="match status" value="1"/>
</dbReference>
<feature type="short sequence motif" description="GXGXXG" evidence="9">
    <location>
        <begin position="827"/>
        <end position="832"/>
    </location>
</feature>
<dbReference type="GO" id="GO:0046470">
    <property type="term" value="P:phosphatidylcholine metabolic process"/>
    <property type="evidence" value="ECO:0007669"/>
    <property type="project" value="InterPro"/>
</dbReference>
<feature type="region of interest" description="Disordered" evidence="10">
    <location>
        <begin position="150"/>
        <end position="174"/>
    </location>
</feature>
<dbReference type="FunFam" id="3.40.1090.10:FF:000062">
    <property type="entry name" value="Uncharacterized NTE family protein M110.7"/>
    <property type="match status" value="1"/>
</dbReference>
<evidence type="ECO:0000256" key="2">
    <source>
        <dbReference type="ARBA" id="ARBA00006636"/>
    </source>
</evidence>
<evidence type="ECO:0000259" key="13">
    <source>
        <dbReference type="PROSITE" id="PS50042"/>
    </source>
</evidence>
<evidence type="ECO:0000256" key="8">
    <source>
        <dbReference type="ARBA" id="ARBA00023136"/>
    </source>
</evidence>
<keyword evidence="3 11" id="KW-0812">Transmembrane</keyword>
<dbReference type="Gene3D" id="3.40.1090.10">
    <property type="entry name" value="Cytosolic phospholipase A2 catalytic domain"/>
    <property type="match status" value="1"/>
</dbReference>
<comment type="subcellular location">
    <subcellularLocation>
        <location evidence="1">Membrane</location>
    </subcellularLocation>
</comment>
<keyword evidence="4 9" id="KW-0378">Hydrolase</keyword>
<organism evidence="15 16">
    <name type="scientific">Caenorhabditis tropicalis</name>
    <dbReference type="NCBI Taxonomy" id="1561998"/>
    <lineage>
        <taxon>Eukaryota</taxon>
        <taxon>Metazoa</taxon>
        <taxon>Ecdysozoa</taxon>
        <taxon>Nematoda</taxon>
        <taxon>Chromadorea</taxon>
        <taxon>Rhabditida</taxon>
        <taxon>Rhabditina</taxon>
        <taxon>Rhabditomorpha</taxon>
        <taxon>Rhabditoidea</taxon>
        <taxon>Rhabditidae</taxon>
        <taxon>Peloderinae</taxon>
        <taxon>Caenorhabditis</taxon>
    </lineage>
</organism>
<keyword evidence="5 9" id="KW-0442">Lipid degradation</keyword>
<evidence type="ECO:0000256" key="7">
    <source>
        <dbReference type="ARBA" id="ARBA00023098"/>
    </source>
</evidence>
<dbReference type="AlphaFoldDB" id="A0A1I7UR10"/>
<name>A0A1I7UR10_9PELO</name>
<dbReference type="Pfam" id="PF00027">
    <property type="entry name" value="cNMP_binding"/>
    <property type="match status" value="1"/>
</dbReference>
<keyword evidence="12" id="KW-0732">Signal</keyword>
<dbReference type="STRING" id="1561998.A0A1I7UR10"/>
<evidence type="ECO:0000256" key="5">
    <source>
        <dbReference type="ARBA" id="ARBA00022963"/>
    </source>
</evidence>
<dbReference type="InterPro" id="IPR016035">
    <property type="entry name" value="Acyl_Trfase/lysoPLipase"/>
</dbReference>
<dbReference type="Gene3D" id="2.60.120.10">
    <property type="entry name" value="Jelly Rolls"/>
    <property type="match status" value="3"/>
</dbReference>
<dbReference type="GO" id="GO:0016020">
    <property type="term" value="C:membrane"/>
    <property type="evidence" value="ECO:0007669"/>
    <property type="project" value="UniProtKB-SubCell"/>
</dbReference>
<feature type="transmembrane region" description="Helical" evidence="11">
    <location>
        <begin position="79"/>
        <end position="98"/>
    </location>
</feature>
<feature type="short sequence motif" description="DGA/G" evidence="9">
    <location>
        <begin position="977"/>
        <end position="979"/>
    </location>
</feature>
<feature type="compositionally biased region" description="Basic and acidic residues" evidence="10">
    <location>
        <begin position="154"/>
        <end position="174"/>
    </location>
</feature>
<accession>A0A1I7UR10</accession>
<feature type="short sequence motif" description="GXSXG" evidence="9">
    <location>
        <begin position="854"/>
        <end position="858"/>
    </location>
</feature>
<dbReference type="SUPFAM" id="SSF51206">
    <property type="entry name" value="cAMP-binding domain-like"/>
    <property type="match status" value="3"/>
</dbReference>
<dbReference type="FunFam" id="2.60.120.10:FF:000437">
    <property type="entry name" value="Uncharacterized NTE family protein M110.7"/>
    <property type="match status" value="1"/>
</dbReference>
<sequence length="1150" mass="130491">MIRNIAIVSLVLCAYANTQKAPSTEVIDKILGSAETKTIDQINKEIDRLVEKLDEKTRQEHKAWKIKVEKDERERKSRIFKLELILLGIVALITYFLWPPGKDDSEGLNDWKSIPSNTIQNSPDIFIDSPDGGMNRSPAFYPTSPLRKPIWSMNKEETPPEKPRGSWEKLSRPPPRELFEPTLEGLELPRSWQLDPRDVDTLSIDSGGVVLKPGDQNDVVIVVISGELGIFTTVNSGEKQYECNMKTLKSGESYFSQTSIIEILMNEKPTNKYIHLKALTNCRVAKYKLTSFCTSFISDPQQWIRTIQVVMTRLQQCTLITCNMYLGIGGKCIDAKRKIPDPRQFVSFDKLSEEEQTNRAVKLMAEAMGIPGQEEVLKGKVKRYECQTGTVVTEENSFEIDMIFVVYGKLRLRRGSMETDETGTSLAFDVYPGDILPSMQILTNEPAMCTATTMEKTIYYKIAREEYIQFLFAHPLIYLRLAFHALQFVSPFARVFDLAISWHRIETGQALFRLGDKSDCMYIVMGGRLRAVDSSKIIEEYGRLDLIGITDMAEKRTRRCTVMAIRFSHIVCVPENLLSFVKLRYPQVGNKLLQLISKCWKPPTPESLSHVDTNKIQNLRTIAIVPASKRVPLTAFTCELYNQLSKHVKLLRLSSTVIGNYFEQEVLTKKMDFGLMHWLNVQEIAYSLVLYECDFKRTSWTRRCLRMADAILVVANGNESRDQQVLDDSLLSCNEKGVRQSKELVLLWPENTPTPRGTAAWISESYYSGYHHLRAPNRVFSFPVKTPEKKIVEYYESTVYGENISPSDFSRLARILTGHAIGVVFGGGGARGAAHAGALRALIEKKVPIDMVGGTSIGALFGSLYATSPDIRAVGRMKNFFTDRLRNNIMDVLRDLTWAYCAILTGHRFNLCVQRMLDEVKIEDCWISYFCITTDLTSSSMRIHRSGLMWPVVRSSMSIAGYVPPICDPQDGHLLLDGAYVNNLPADVMKSLGANVVIAIDVGMSDETMNLRDYGYSISGTWCLFKRWWPFGEELRVMNMNEIQNRLAYVCCVNQLETVKNAPYCYYIKLPIENFGIFDFSIFDQAAKIGYDVTCQKLEEFFEDSVGTRRKLLGCARNVGLKAQKSRNDNVLDFVNIPVLPRTPNDVKSD</sequence>
<dbReference type="FunFam" id="3.40.1090.10:FF:000063">
    <property type="entry name" value="Uncharacterized NTE family protein M110.7"/>
    <property type="match status" value="1"/>
</dbReference>
<dbReference type="GO" id="GO:0016042">
    <property type="term" value="P:lipid catabolic process"/>
    <property type="evidence" value="ECO:0007669"/>
    <property type="project" value="UniProtKB-UniRule"/>
</dbReference>
<feature type="active site" description="Proton acceptor" evidence="9">
    <location>
        <position position="977"/>
    </location>
</feature>
<dbReference type="GO" id="GO:0005783">
    <property type="term" value="C:endoplasmic reticulum"/>
    <property type="evidence" value="ECO:0007669"/>
    <property type="project" value="TreeGrafter"/>
</dbReference>
<dbReference type="eggNOG" id="KOG2968">
    <property type="taxonomic scope" value="Eukaryota"/>
</dbReference>
<feature type="signal peptide" evidence="12">
    <location>
        <begin position="1"/>
        <end position="16"/>
    </location>
</feature>
<dbReference type="CDD" id="cd00038">
    <property type="entry name" value="CAP_ED"/>
    <property type="match status" value="1"/>
</dbReference>
<dbReference type="WBParaSite" id="Csp11.Scaffold630.g18478.t2">
    <property type="protein sequence ID" value="Csp11.Scaffold630.g18478.t2"/>
    <property type="gene ID" value="Csp11.Scaffold630.g18478"/>
</dbReference>
<proteinExistence type="inferred from homology"/>
<dbReference type="InterPro" id="IPR050301">
    <property type="entry name" value="NTE"/>
</dbReference>
<evidence type="ECO:0000313" key="16">
    <source>
        <dbReference type="WBParaSite" id="Csp11.Scaffold630.g18478.t2"/>
    </source>
</evidence>
<comment type="similarity">
    <text evidence="2">Belongs to the NTE family.</text>
</comment>
<evidence type="ECO:0000256" key="10">
    <source>
        <dbReference type="SAM" id="MobiDB-lite"/>
    </source>
</evidence>
<protein>
    <submittedName>
        <fullName evidence="16">Cyclic nucleotide-binding domain-containing protein</fullName>
    </submittedName>
</protein>
<evidence type="ECO:0000256" key="3">
    <source>
        <dbReference type="ARBA" id="ARBA00022692"/>
    </source>
</evidence>
<dbReference type="InterPro" id="IPR000595">
    <property type="entry name" value="cNMP-bd_dom"/>
</dbReference>
<keyword evidence="7 9" id="KW-0443">Lipid metabolism</keyword>